<keyword evidence="2" id="KW-1185">Reference proteome</keyword>
<proteinExistence type="predicted"/>
<gene>
    <name evidence="1" type="ORF">D9R08_05760</name>
</gene>
<evidence type="ECO:0000313" key="1">
    <source>
        <dbReference type="EMBL" id="RMA43133.1"/>
    </source>
</evidence>
<dbReference type="EMBL" id="RCNT01000002">
    <property type="protein sequence ID" value="RMA43133.1"/>
    <property type="molecule type" value="Genomic_DNA"/>
</dbReference>
<protein>
    <submittedName>
        <fullName evidence="1">Uncharacterized protein</fullName>
    </submittedName>
</protein>
<dbReference type="Proteomes" id="UP000281343">
    <property type="component" value="Unassembled WGS sequence"/>
</dbReference>
<evidence type="ECO:0000313" key="2">
    <source>
        <dbReference type="Proteomes" id="UP000281343"/>
    </source>
</evidence>
<dbReference type="OrthoDB" id="9895102at2"/>
<accession>A0A3L9YA78</accession>
<dbReference type="AlphaFoldDB" id="A0A3L9YA78"/>
<dbReference type="RefSeq" id="WP_121897068.1">
    <property type="nucleotide sequence ID" value="NZ_RCNT01000002.1"/>
</dbReference>
<comment type="caution">
    <text evidence="1">The sequence shown here is derived from an EMBL/GenBank/DDBJ whole genome shotgun (WGS) entry which is preliminary data.</text>
</comment>
<reference evidence="1 2" key="1">
    <citation type="submission" date="2018-10" db="EMBL/GenBank/DDBJ databases">
        <authorList>
            <person name="Jung H.S."/>
            <person name="Jeon C.O."/>
        </authorList>
    </citation>
    <scope>NUCLEOTIDE SEQUENCE [LARGE SCALE GENOMIC DNA]</scope>
    <source>
        <strain evidence="1 2">MA-7-27</strain>
    </source>
</reference>
<sequence>MFILPLAPLPALSQPALDFETQLTAALADTGQERGLLHCGGLFRAFGEVSADGTELSDLVMELETDMAVFATVVRENETGETMALAMETVAPAIESVAVLYLSRFRSNHGATGTILDPDLEENLAYCRALHDRLSVPEG</sequence>
<name>A0A3L9YA78_9RHOB</name>
<organism evidence="1 2">
    <name type="scientific">Rhodophyticola porphyridii</name>
    <dbReference type="NCBI Taxonomy" id="1852017"/>
    <lineage>
        <taxon>Bacteria</taxon>
        <taxon>Pseudomonadati</taxon>
        <taxon>Pseudomonadota</taxon>
        <taxon>Alphaproteobacteria</taxon>
        <taxon>Rhodobacterales</taxon>
        <taxon>Roseobacteraceae</taxon>
        <taxon>Rhodophyticola</taxon>
    </lineage>
</organism>